<evidence type="ECO:0000313" key="8">
    <source>
        <dbReference type="Proteomes" id="UP000295678"/>
    </source>
</evidence>
<dbReference type="OrthoDB" id="9763003at2"/>
<feature type="transmembrane region" description="Helical" evidence="6">
    <location>
        <begin position="35"/>
        <end position="59"/>
    </location>
</feature>
<dbReference type="AlphaFoldDB" id="A0A4V2UZV1"/>
<dbReference type="Proteomes" id="UP000295678">
    <property type="component" value="Unassembled WGS sequence"/>
</dbReference>
<sequence length="152" mass="15626">MKLITDGLRASAGSRLRDILAVWTRTRLRGLAAGLGMTALVQSSTAVAVATIGFVNAGLLTLMEAVWIVFGSNVGTTTTAWIVAVIGLKLKLEATAAGTIAVAALDDLIRRIDANRCMVSRIAKAALRMAQAEASMPNAVTGSAGPSSAETT</sequence>
<evidence type="ECO:0000256" key="4">
    <source>
        <dbReference type="ARBA" id="ARBA00022989"/>
    </source>
</evidence>
<comment type="caution">
    <text evidence="7">The sequence shown here is derived from an EMBL/GenBank/DDBJ whole genome shotgun (WGS) entry which is preliminary data.</text>
</comment>
<keyword evidence="8" id="KW-1185">Reference proteome</keyword>
<gene>
    <name evidence="7" type="ORF">EDC22_102470</name>
</gene>
<dbReference type="GO" id="GO:0044341">
    <property type="term" value="P:sodium-dependent phosphate transport"/>
    <property type="evidence" value="ECO:0007669"/>
    <property type="project" value="InterPro"/>
</dbReference>
<protein>
    <submittedName>
        <fullName evidence="7">Na+/Pi-cotransporter</fullName>
    </submittedName>
</protein>
<dbReference type="GO" id="GO:0005436">
    <property type="term" value="F:sodium:phosphate symporter activity"/>
    <property type="evidence" value="ECO:0007669"/>
    <property type="project" value="InterPro"/>
</dbReference>
<dbReference type="InterPro" id="IPR003841">
    <property type="entry name" value="Na/Pi_transpt"/>
</dbReference>
<proteinExistence type="predicted"/>
<dbReference type="Pfam" id="PF02690">
    <property type="entry name" value="Na_Pi_cotrans"/>
    <property type="match status" value="1"/>
</dbReference>
<evidence type="ECO:0000256" key="2">
    <source>
        <dbReference type="ARBA" id="ARBA00022475"/>
    </source>
</evidence>
<keyword evidence="3 6" id="KW-0812">Transmembrane</keyword>
<keyword evidence="5 6" id="KW-0472">Membrane</keyword>
<dbReference type="PANTHER" id="PTHR10010">
    <property type="entry name" value="SOLUTE CARRIER FAMILY 34 SODIUM PHOSPHATE , MEMBER 2-RELATED"/>
    <property type="match status" value="1"/>
</dbReference>
<dbReference type="GO" id="GO:0005886">
    <property type="term" value="C:plasma membrane"/>
    <property type="evidence" value="ECO:0007669"/>
    <property type="project" value="UniProtKB-SubCell"/>
</dbReference>
<accession>A0A4V2UZV1</accession>
<organism evidence="7 8">
    <name type="scientific">Tepidamorphus gemmatus</name>
    <dbReference type="NCBI Taxonomy" id="747076"/>
    <lineage>
        <taxon>Bacteria</taxon>
        <taxon>Pseudomonadati</taxon>
        <taxon>Pseudomonadota</taxon>
        <taxon>Alphaproteobacteria</taxon>
        <taxon>Hyphomicrobiales</taxon>
        <taxon>Tepidamorphaceae</taxon>
        <taxon>Tepidamorphus</taxon>
    </lineage>
</organism>
<name>A0A4V2UZV1_9HYPH</name>
<evidence type="ECO:0000256" key="6">
    <source>
        <dbReference type="SAM" id="Phobius"/>
    </source>
</evidence>
<keyword evidence="2" id="KW-1003">Cell membrane</keyword>
<dbReference type="PANTHER" id="PTHR10010:SF46">
    <property type="entry name" value="SODIUM-DEPENDENT PHOSPHATE TRANSPORT PROTEIN 2B"/>
    <property type="match status" value="1"/>
</dbReference>
<reference evidence="7 8" key="1">
    <citation type="submission" date="2019-03" db="EMBL/GenBank/DDBJ databases">
        <title>Genomic Encyclopedia of Type Strains, Phase IV (KMG-IV): sequencing the most valuable type-strain genomes for metagenomic binning, comparative biology and taxonomic classification.</title>
        <authorList>
            <person name="Goeker M."/>
        </authorList>
    </citation>
    <scope>NUCLEOTIDE SEQUENCE [LARGE SCALE GENOMIC DNA]</scope>
    <source>
        <strain evidence="7 8">DSM 19345</strain>
    </source>
</reference>
<dbReference type="NCBIfam" id="NF037997">
    <property type="entry name" value="Na_Pi_symport"/>
    <property type="match status" value="1"/>
</dbReference>
<dbReference type="EMBL" id="SMAK01000002">
    <property type="protein sequence ID" value="TCT12783.1"/>
    <property type="molecule type" value="Genomic_DNA"/>
</dbReference>
<comment type="subcellular location">
    <subcellularLocation>
        <location evidence="1">Cell membrane</location>
        <topology evidence="1">Multi-pass membrane protein</topology>
    </subcellularLocation>
</comment>
<evidence type="ECO:0000256" key="3">
    <source>
        <dbReference type="ARBA" id="ARBA00022692"/>
    </source>
</evidence>
<evidence type="ECO:0000256" key="1">
    <source>
        <dbReference type="ARBA" id="ARBA00004651"/>
    </source>
</evidence>
<evidence type="ECO:0000256" key="5">
    <source>
        <dbReference type="ARBA" id="ARBA00023136"/>
    </source>
</evidence>
<keyword evidence="4 6" id="KW-1133">Transmembrane helix</keyword>
<evidence type="ECO:0000313" key="7">
    <source>
        <dbReference type="EMBL" id="TCT12783.1"/>
    </source>
</evidence>
<feature type="transmembrane region" description="Helical" evidence="6">
    <location>
        <begin position="65"/>
        <end position="88"/>
    </location>
</feature>